<evidence type="ECO:0000313" key="4">
    <source>
        <dbReference type="EMBL" id="KAK5048806.1"/>
    </source>
</evidence>
<evidence type="ECO:0000313" key="5">
    <source>
        <dbReference type="Proteomes" id="UP001345691"/>
    </source>
</evidence>
<dbReference type="PANTHER" id="PTHR42760:SF45">
    <property type="entry name" value="SHORT CHAIN DEHYDROGENASE_REDUCTASE FAMILY PROTEIN, PUTATIVE (AFU_ORTHOLOGUE AFUA_3G09150)-RELATED"/>
    <property type="match status" value="1"/>
</dbReference>
<protein>
    <recommendedName>
        <fullName evidence="3">Ketoreductase domain-containing protein</fullName>
    </recommendedName>
</protein>
<organism evidence="4 5">
    <name type="scientific">Exophiala sideris</name>
    <dbReference type="NCBI Taxonomy" id="1016849"/>
    <lineage>
        <taxon>Eukaryota</taxon>
        <taxon>Fungi</taxon>
        <taxon>Dikarya</taxon>
        <taxon>Ascomycota</taxon>
        <taxon>Pezizomycotina</taxon>
        <taxon>Eurotiomycetes</taxon>
        <taxon>Chaetothyriomycetidae</taxon>
        <taxon>Chaetothyriales</taxon>
        <taxon>Herpotrichiellaceae</taxon>
        <taxon>Exophiala</taxon>
    </lineage>
</organism>
<dbReference type="InterPro" id="IPR036291">
    <property type="entry name" value="NAD(P)-bd_dom_sf"/>
</dbReference>
<dbReference type="SMART" id="SM00822">
    <property type="entry name" value="PKS_KR"/>
    <property type="match status" value="1"/>
</dbReference>
<dbReference type="CDD" id="cd05233">
    <property type="entry name" value="SDR_c"/>
    <property type="match status" value="1"/>
</dbReference>
<dbReference type="PANTHER" id="PTHR42760">
    <property type="entry name" value="SHORT-CHAIN DEHYDROGENASES/REDUCTASES FAMILY MEMBER"/>
    <property type="match status" value="1"/>
</dbReference>
<sequence>MALSDANHAVFANKTIAIIGAASGLGLAAARLLAQRGVANLSLADLNEQSLKDAAETTSRQSPNCNILTTAVDVRKIQDVHAWMQRTKSQFGALHGALNSAGVLRYATLADTTPEEWELVISVNLTGIFNCLKAELELLEDGGSIVNLASLAGLRGNAATSAYTASKHGVVGITRSVAQELGDRGIRVNALCPGIIETPMTADFANNRKFSVFTRKGTAEEVAYLISYLLSDESKFVTGAAVSIDGGFM</sequence>
<evidence type="ECO:0000256" key="1">
    <source>
        <dbReference type="ARBA" id="ARBA00006484"/>
    </source>
</evidence>
<dbReference type="Proteomes" id="UP001345691">
    <property type="component" value="Unassembled WGS sequence"/>
</dbReference>
<reference evidence="4 5" key="1">
    <citation type="submission" date="2023-08" db="EMBL/GenBank/DDBJ databases">
        <title>Black Yeasts Isolated from many extreme environments.</title>
        <authorList>
            <person name="Coleine C."/>
            <person name="Stajich J.E."/>
            <person name="Selbmann L."/>
        </authorList>
    </citation>
    <scope>NUCLEOTIDE SEQUENCE [LARGE SCALE GENOMIC DNA]</scope>
    <source>
        <strain evidence="4 5">CCFEE 6328</strain>
    </source>
</reference>
<dbReference type="InterPro" id="IPR057326">
    <property type="entry name" value="KR_dom"/>
</dbReference>
<name>A0ABR0IUQ3_9EURO</name>
<dbReference type="InterPro" id="IPR020904">
    <property type="entry name" value="Sc_DH/Rdtase_CS"/>
</dbReference>
<evidence type="ECO:0000259" key="3">
    <source>
        <dbReference type="SMART" id="SM00822"/>
    </source>
</evidence>
<feature type="domain" description="Ketoreductase" evidence="3">
    <location>
        <begin position="14"/>
        <end position="198"/>
    </location>
</feature>
<accession>A0ABR0IUQ3</accession>
<dbReference type="Pfam" id="PF13561">
    <property type="entry name" value="adh_short_C2"/>
    <property type="match status" value="1"/>
</dbReference>
<proteinExistence type="inferred from homology"/>
<gene>
    <name evidence="4" type="ORF">LTR69_011269</name>
</gene>
<dbReference type="SUPFAM" id="SSF51735">
    <property type="entry name" value="NAD(P)-binding Rossmann-fold domains"/>
    <property type="match status" value="1"/>
</dbReference>
<dbReference type="PRINTS" id="PR00080">
    <property type="entry name" value="SDRFAMILY"/>
</dbReference>
<dbReference type="EMBL" id="JAVRRF010000051">
    <property type="protein sequence ID" value="KAK5048806.1"/>
    <property type="molecule type" value="Genomic_DNA"/>
</dbReference>
<dbReference type="PROSITE" id="PS00061">
    <property type="entry name" value="ADH_SHORT"/>
    <property type="match status" value="1"/>
</dbReference>
<dbReference type="PRINTS" id="PR00081">
    <property type="entry name" value="GDHRDH"/>
</dbReference>
<comment type="similarity">
    <text evidence="1">Belongs to the short-chain dehydrogenases/reductases (SDR) family.</text>
</comment>
<keyword evidence="2" id="KW-0521">NADP</keyword>
<dbReference type="InterPro" id="IPR002347">
    <property type="entry name" value="SDR_fam"/>
</dbReference>
<keyword evidence="5" id="KW-1185">Reference proteome</keyword>
<comment type="caution">
    <text evidence="4">The sequence shown here is derived from an EMBL/GenBank/DDBJ whole genome shotgun (WGS) entry which is preliminary data.</text>
</comment>
<dbReference type="Gene3D" id="3.40.50.720">
    <property type="entry name" value="NAD(P)-binding Rossmann-like Domain"/>
    <property type="match status" value="1"/>
</dbReference>
<evidence type="ECO:0000256" key="2">
    <source>
        <dbReference type="ARBA" id="ARBA00022857"/>
    </source>
</evidence>